<name>L0GZ18_9GAMM</name>
<dbReference type="EMBL" id="CP003051">
    <property type="protein sequence ID" value="AGA91988.1"/>
    <property type="molecule type" value="Genomic_DNA"/>
</dbReference>
<dbReference type="eggNOG" id="COG0824">
    <property type="taxonomic scope" value="Bacteria"/>
</dbReference>
<accession>L0GZ18</accession>
<dbReference type="Pfam" id="PF13279">
    <property type="entry name" value="4HBT_2"/>
    <property type="match status" value="1"/>
</dbReference>
<keyword evidence="2" id="KW-1185">Reference proteome</keyword>
<dbReference type="AlphaFoldDB" id="L0GZ18"/>
<dbReference type="SUPFAM" id="SSF54637">
    <property type="entry name" value="Thioesterase/thiol ester dehydrase-isomerase"/>
    <property type="match status" value="1"/>
</dbReference>
<dbReference type="OrthoDB" id="21822at2"/>
<dbReference type="KEGG" id="tmb:Thimo_3316"/>
<evidence type="ECO:0000313" key="1">
    <source>
        <dbReference type="EMBL" id="AGA91988.1"/>
    </source>
</evidence>
<sequence>MTFATRCQHRFEVHLHDTDAAGVMFYGHLFRHAHDAYEAFMAELGFPLARLIRAAQWHLPLVHAEADYEGAMRHGDRILVDVAVEVVGRRAFTLGYRFVGNDGLRLASARTVHACAAANGGGSHPLPEDLRTALLGEADPSTGQV</sequence>
<dbReference type="InterPro" id="IPR029069">
    <property type="entry name" value="HotDog_dom_sf"/>
</dbReference>
<dbReference type="Gene3D" id="3.10.129.10">
    <property type="entry name" value="Hotdog Thioesterase"/>
    <property type="match status" value="1"/>
</dbReference>
<reference evidence="1 2" key="1">
    <citation type="submission" date="2011-09" db="EMBL/GenBank/DDBJ databases">
        <title>Complete sequence of chromosome of Thioflavicoccus mobilis 8321.</title>
        <authorList>
            <consortium name="US DOE Joint Genome Institute"/>
            <person name="Lucas S."/>
            <person name="Han J."/>
            <person name="Lapidus A."/>
            <person name="Cheng J.-F."/>
            <person name="Goodwin L."/>
            <person name="Pitluck S."/>
            <person name="Peters L."/>
            <person name="Ovchinnikova G."/>
            <person name="Lu M."/>
            <person name="Detter J.C."/>
            <person name="Han C."/>
            <person name="Tapia R."/>
            <person name="Land M."/>
            <person name="Hauser L."/>
            <person name="Kyrpides N."/>
            <person name="Ivanova N."/>
            <person name="Pagani I."/>
            <person name="Vogl K."/>
            <person name="Liu Z."/>
            <person name="Imhoff J."/>
            <person name="Thiel V."/>
            <person name="Frigaard N.-U."/>
            <person name="Bryant D."/>
            <person name="Woyke T."/>
        </authorList>
    </citation>
    <scope>NUCLEOTIDE SEQUENCE [LARGE SCALE GENOMIC DNA]</scope>
    <source>
        <strain evidence="1 2">8321</strain>
    </source>
</reference>
<dbReference type="HOGENOM" id="CLU_101141_5_3_6"/>
<organism evidence="1 2">
    <name type="scientific">Thioflavicoccus mobilis 8321</name>
    <dbReference type="NCBI Taxonomy" id="765912"/>
    <lineage>
        <taxon>Bacteria</taxon>
        <taxon>Pseudomonadati</taxon>
        <taxon>Pseudomonadota</taxon>
        <taxon>Gammaproteobacteria</taxon>
        <taxon>Chromatiales</taxon>
        <taxon>Chromatiaceae</taxon>
        <taxon>Thioflavicoccus</taxon>
    </lineage>
</organism>
<gene>
    <name evidence="1" type="ORF">Thimo_3316</name>
</gene>
<dbReference type="Proteomes" id="UP000010816">
    <property type="component" value="Chromosome"/>
</dbReference>
<evidence type="ECO:0000313" key="2">
    <source>
        <dbReference type="Proteomes" id="UP000010816"/>
    </source>
</evidence>
<dbReference type="STRING" id="765912.Thimo_3316"/>
<proteinExistence type="predicted"/>
<protein>
    <submittedName>
        <fullName evidence="1">Putative thioesterase</fullName>
    </submittedName>
</protein>
<dbReference type="RefSeq" id="WP_015282116.1">
    <property type="nucleotide sequence ID" value="NC_019940.1"/>
</dbReference>
<dbReference type="CDD" id="cd00586">
    <property type="entry name" value="4HBT"/>
    <property type="match status" value="1"/>
</dbReference>